<feature type="compositionally biased region" description="Low complexity" evidence="4">
    <location>
        <begin position="1292"/>
        <end position="1319"/>
    </location>
</feature>
<keyword evidence="2" id="KW-0963">Cytoplasm</keyword>
<gene>
    <name evidence="6" type="primary">LOC111817578</name>
</gene>
<feature type="compositionally biased region" description="Basic and acidic residues" evidence="4">
    <location>
        <begin position="297"/>
        <end position="307"/>
    </location>
</feature>
<feature type="region of interest" description="Disordered" evidence="4">
    <location>
        <begin position="839"/>
        <end position="892"/>
    </location>
</feature>
<feature type="region of interest" description="Disordered" evidence="4">
    <location>
        <begin position="549"/>
        <end position="576"/>
    </location>
</feature>
<proteinExistence type="predicted"/>
<feature type="region of interest" description="Disordered" evidence="4">
    <location>
        <begin position="297"/>
        <end position="320"/>
    </location>
</feature>
<feature type="compositionally biased region" description="Polar residues" evidence="4">
    <location>
        <begin position="369"/>
        <end position="384"/>
    </location>
</feature>
<feature type="compositionally biased region" description="Basic and acidic residues" evidence="4">
    <location>
        <begin position="385"/>
        <end position="395"/>
    </location>
</feature>
<dbReference type="OrthoDB" id="660555at2759"/>
<comment type="subcellular location">
    <subcellularLocation>
        <location evidence="1">Cytoplasm</location>
    </subcellularLocation>
</comment>
<evidence type="ECO:0000313" key="5">
    <source>
        <dbReference type="Proteomes" id="UP000515203"/>
    </source>
</evidence>
<dbReference type="Proteomes" id="UP000515203">
    <property type="component" value="Unplaced"/>
</dbReference>
<organism evidence="5 6">
    <name type="scientific">Octodon degus</name>
    <name type="common">Degu</name>
    <name type="synonym">Sciurus degus</name>
    <dbReference type="NCBI Taxonomy" id="10160"/>
    <lineage>
        <taxon>Eukaryota</taxon>
        <taxon>Metazoa</taxon>
        <taxon>Chordata</taxon>
        <taxon>Craniata</taxon>
        <taxon>Vertebrata</taxon>
        <taxon>Euteleostomi</taxon>
        <taxon>Mammalia</taxon>
        <taxon>Eutheria</taxon>
        <taxon>Euarchontoglires</taxon>
        <taxon>Glires</taxon>
        <taxon>Rodentia</taxon>
        <taxon>Hystricomorpha</taxon>
        <taxon>Octodontidae</taxon>
        <taxon>Octodon</taxon>
    </lineage>
</organism>
<evidence type="ECO:0000313" key="6">
    <source>
        <dbReference type="RefSeq" id="XP_023574588.1"/>
    </source>
</evidence>
<feature type="compositionally biased region" description="Basic and acidic residues" evidence="4">
    <location>
        <begin position="420"/>
        <end position="429"/>
    </location>
</feature>
<name>A0A6P6ERH5_OCTDE</name>
<feature type="region of interest" description="Disordered" evidence="4">
    <location>
        <begin position="1285"/>
        <end position="1319"/>
    </location>
</feature>
<feature type="compositionally biased region" description="Basic and acidic residues" evidence="4">
    <location>
        <begin position="701"/>
        <end position="711"/>
    </location>
</feature>
<dbReference type="GO" id="GO:0005085">
    <property type="term" value="F:guanyl-nucleotide exchange factor activity"/>
    <property type="evidence" value="ECO:0007669"/>
    <property type="project" value="UniProtKB-KW"/>
</dbReference>
<dbReference type="RefSeq" id="XP_023574588.1">
    <property type="nucleotide sequence ID" value="XM_023718820.1"/>
</dbReference>
<evidence type="ECO:0000256" key="2">
    <source>
        <dbReference type="ARBA" id="ARBA00022490"/>
    </source>
</evidence>
<feature type="region of interest" description="Disordered" evidence="4">
    <location>
        <begin position="625"/>
        <end position="657"/>
    </location>
</feature>
<dbReference type="GeneID" id="111817578"/>
<feature type="region of interest" description="Disordered" evidence="4">
    <location>
        <begin position="16"/>
        <end position="45"/>
    </location>
</feature>
<feature type="compositionally biased region" description="Low complexity" evidence="4">
    <location>
        <begin position="631"/>
        <end position="641"/>
    </location>
</feature>
<feature type="region of interest" description="Disordered" evidence="4">
    <location>
        <begin position="1062"/>
        <end position="1123"/>
    </location>
</feature>
<feature type="region of interest" description="Disordered" evidence="4">
    <location>
        <begin position="690"/>
        <end position="739"/>
    </location>
</feature>
<feature type="region of interest" description="Disordered" evidence="4">
    <location>
        <begin position="921"/>
        <end position="944"/>
    </location>
</feature>
<reference evidence="6" key="1">
    <citation type="submission" date="2025-08" db="UniProtKB">
        <authorList>
            <consortium name="RefSeq"/>
        </authorList>
    </citation>
    <scope>IDENTIFICATION</scope>
</reference>
<accession>A0A6P6ERH5</accession>
<dbReference type="InParanoid" id="A0A6P6ERH5"/>
<evidence type="ECO:0000256" key="3">
    <source>
        <dbReference type="ARBA" id="ARBA00022658"/>
    </source>
</evidence>
<feature type="region of interest" description="Disordered" evidence="4">
    <location>
        <begin position="369"/>
        <end position="520"/>
    </location>
</feature>
<protein>
    <submittedName>
        <fullName evidence="6">Uncharacterized protein LOC111817578</fullName>
    </submittedName>
</protein>
<keyword evidence="3" id="KW-0344">Guanine-nucleotide releasing factor</keyword>
<evidence type="ECO:0000256" key="4">
    <source>
        <dbReference type="SAM" id="MobiDB-lite"/>
    </source>
</evidence>
<sequence>MLGVVHFLRGFFKIPETATPLPGEGASEDNLIPSSPADPEEHGWSLETDHDDLETLSHHSESQSDTKNDLFDTASDTGSLASDITGAGCCPPRDSSIDGEASWGWPSVPTDRPSQDPHLPCVPGLDSEKDQNLSLRFEEESHKNEVYTFAAVAGDCVTRQEPGCVLAGCSSESTSGRHSPQTEKRVTVGDLRGLRVASLQKSRSESYLHIPVAWPFLLHCCELSQSWLNAHNQARPPRQPCTGWLDHTDPLQTRTKAGSSPVPEVDADSLWAQSCLGASCQPPLGVSCLLLARHHHSTPEDIGDPRRASPGHYCQDRRTQTRARSKNCAEFGTLLKERTETEKHSQAQSTLSPAPTPLFHLLCASQSRSPSQAQYRSSGCSSRRASQENRPRQDSRTCPAVSCLTSDLARVGSPGAVPRPAEHRPEHSPGSRPPEPQGAGPTLSPADASSEQSLLQEAAVESGSHTSNYTVKPAPGARGKPHTRADFPGHCDGGGAQVWSRNGPGCQEVGDGADVPETNPAFRSADTVKKAEEAMVLDLGCRNNAEQDPSEFPATAESHCTPGEEACGKEPGDGPGPCSTGLRLEPKAGVAPRGRRTLLIGAMEQKGLQVAGKRVCALLESQTSSFPQENPASPGSPGAAPCQFPRARNTSACGRGSAPPLGAALAEDKGALQLVAPSTEAGGLLIPRAASEALNPEEPPEEVRPGERPVPRSEGAQQAEGPHSSGSPGGTSGRCTTDSLMPGELHAACPRAAAGWNGTPPCGHRSTAPGTAPEGAKEGAAGLMEGGPVGTPGELGITAPSSASCSARRPKVPERTLWARLALAQKTFANLFELKAVEKEDSADNSQDLVKAEKKSRLRQSPWRALRKNKDVGGPQRPSSVSPLGPRAATNRGGCEECAEEEESGMLCDHWRPPHCPAPLSPSSLVSPEPRRKSEPTIKCTAPQEGGGSLPCSIFPEKSWLQAPNSPGTQQAGICCPLPCTSTCCLACGHQGMPCRPLSPKPHSPRSAAQLTNLSYTGRTSAISMVSLGSYSEADNCLEGSGRPKTTKARASLLLSLQTLNQDNQKAESRGSQCHRGPSTAPSLRDIPGYKDQVPWEEPPGEKPSCSHEDVPREAPSQPRRVSMDDLQLEKMQRKTRAKQVQVWEKMCLERACGDAVQGRRKMSVASPESLHLPRRSCALSQSAPTGLNHAGRPERTTDAEVMRGWPELLPSVCDSVLSTKPGIGPVERAGPAATWEFSMSIVCLPPPHCWSLGGVCRLCPGTFLLPFSLWLELGAPCARAQQCPSESSGRASGELGTSSSGSSSAGLSPGSDSDSSGVVCGGRGGMRGALSRAWSLESLRSASAGNVY</sequence>
<dbReference type="PANTHER" id="PTHR47544:SF2">
    <property type="entry name" value="RHO GUANINE NUCLEOTIDE EXCHANGE FACTOR 4"/>
    <property type="match status" value="1"/>
</dbReference>
<evidence type="ECO:0000256" key="1">
    <source>
        <dbReference type="ARBA" id="ARBA00004496"/>
    </source>
</evidence>
<feature type="region of interest" description="Disordered" evidence="4">
    <location>
        <begin position="760"/>
        <end position="810"/>
    </location>
</feature>
<keyword evidence="5" id="KW-1185">Reference proteome</keyword>
<dbReference type="PANTHER" id="PTHR47544">
    <property type="entry name" value="RHO GUANINE NUCLEOTIDE EXCHANGE FACTOR 4"/>
    <property type="match status" value="1"/>
</dbReference>
<dbReference type="GO" id="GO:0005737">
    <property type="term" value="C:cytoplasm"/>
    <property type="evidence" value="ECO:0007669"/>
    <property type="project" value="UniProtKB-SubCell"/>
</dbReference>